<dbReference type="PANTHER" id="PTHR12673:SF98">
    <property type="entry name" value="FYVE, RHOGEF AND PH DOMAIN-CONTAINING PROTEIN 4"/>
    <property type="match status" value="1"/>
</dbReference>
<dbReference type="RefSeq" id="XP_053751497.1">
    <property type="nucleotide sequence ID" value="XM_053895522.1"/>
</dbReference>
<dbReference type="GO" id="GO:0005737">
    <property type="term" value="C:cytoplasm"/>
    <property type="evidence" value="ECO:0007669"/>
    <property type="project" value="TreeGrafter"/>
</dbReference>
<feature type="region of interest" description="Disordered" evidence="1">
    <location>
        <begin position="184"/>
        <end position="343"/>
    </location>
</feature>
<gene>
    <name evidence="3" type="primary">FGD4</name>
</gene>
<dbReference type="GeneID" id="109268811"/>
<feature type="region of interest" description="Disordered" evidence="1">
    <location>
        <begin position="1"/>
        <end position="157"/>
    </location>
</feature>
<keyword evidence="2" id="KW-1185">Reference proteome</keyword>
<feature type="compositionally biased region" description="Acidic residues" evidence="1">
    <location>
        <begin position="320"/>
        <end position="330"/>
    </location>
</feature>
<feature type="compositionally biased region" description="Pro residues" evidence="1">
    <location>
        <begin position="22"/>
        <end position="33"/>
    </location>
</feature>
<dbReference type="GO" id="GO:0007010">
    <property type="term" value="P:cytoskeleton organization"/>
    <property type="evidence" value="ECO:0007669"/>
    <property type="project" value="TreeGrafter"/>
</dbReference>
<sequence length="373" mass="40526">MSGEGGYNFRRVAIRRKSSPSYLPPGTPRPWSRPSPHLGRAEPAAFRSQAPADGAGISTCPKITLVPPCVKSSTTPRVDQNVSDEEAQGINGKTPAKHSAASPKPQVPPKPLHLQNPPSSNIHQTPRHKALSSAKPRMEEVKPASASCVSKEKPSKVSDLISRFEGGSTLSNYSDLKKDSAVHLNAPRTPGRHKLTTTPQQKLLSQHPPQKQGNDTDPTQGVQTGVANGVMAAQNQMECEEDKAATLSPDTPIQTSEPLLAMNLVNGEGKEKTTTEPASPTANDYDGNASDSSCRTSTVSQVLPLEEGRADAEANVQEREDGESPLEQEQLDQHQEMKETNEQKLHKIANELLLTERAYVNRLDLLDKKMQWR</sequence>
<evidence type="ECO:0000313" key="2">
    <source>
        <dbReference type="Proteomes" id="UP001165780"/>
    </source>
</evidence>
<evidence type="ECO:0000256" key="1">
    <source>
        <dbReference type="SAM" id="MobiDB-lite"/>
    </source>
</evidence>
<dbReference type="Proteomes" id="UP001165780">
    <property type="component" value="Unplaced"/>
</dbReference>
<feature type="compositionally biased region" description="Basic and acidic residues" evidence="1">
    <location>
        <begin position="331"/>
        <end position="343"/>
    </location>
</feature>
<name>A0A9W2UYL6_PANPR</name>
<organism evidence="2 3">
    <name type="scientific">Panthera pardus</name>
    <name type="common">Leopard</name>
    <name type="synonym">Felis pardus</name>
    <dbReference type="NCBI Taxonomy" id="9691"/>
    <lineage>
        <taxon>Eukaryota</taxon>
        <taxon>Metazoa</taxon>
        <taxon>Chordata</taxon>
        <taxon>Craniata</taxon>
        <taxon>Vertebrata</taxon>
        <taxon>Euteleostomi</taxon>
        <taxon>Mammalia</taxon>
        <taxon>Eutheria</taxon>
        <taxon>Laurasiatheria</taxon>
        <taxon>Carnivora</taxon>
        <taxon>Feliformia</taxon>
        <taxon>Felidae</taxon>
        <taxon>Pantherinae</taxon>
        <taxon>Panthera</taxon>
    </lineage>
</organism>
<feature type="compositionally biased region" description="Polar residues" evidence="1">
    <location>
        <begin position="196"/>
        <end position="226"/>
    </location>
</feature>
<dbReference type="CTD" id="121512"/>
<feature type="compositionally biased region" description="Basic and acidic residues" evidence="1">
    <location>
        <begin position="306"/>
        <end position="319"/>
    </location>
</feature>
<feature type="compositionally biased region" description="Polar residues" evidence="1">
    <location>
        <begin position="71"/>
        <end position="81"/>
    </location>
</feature>
<accession>A0A9W2UYL6</accession>
<dbReference type="InterPro" id="IPR051092">
    <property type="entry name" value="FYVE_RhoGEF_PH"/>
</dbReference>
<dbReference type="GO" id="GO:0046847">
    <property type="term" value="P:filopodium assembly"/>
    <property type="evidence" value="ECO:0007669"/>
    <property type="project" value="TreeGrafter"/>
</dbReference>
<evidence type="ECO:0000313" key="3">
    <source>
        <dbReference type="RefSeq" id="XP_053751497.1"/>
    </source>
</evidence>
<feature type="compositionally biased region" description="Polar residues" evidence="1">
    <location>
        <begin position="248"/>
        <end position="257"/>
    </location>
</feature>
<dbReference type="PANTHER" id="PTHR12673">
    <property type="entry name" value="FACIOGENITAL DYSPLASIA PROTEIN"/>
    <property type="match status" value="1"/>
</dbReference>
<dbReference type="AlphaFoldDB" id="A0A9W2UYL6"/>
<proteinExistence type="predicted"/>
<dbReference type="GO" id="GO:0005085">
    <property type="term" value="F:guanyl-nucleotide exchange factor activity"/>
    <property type="evidence" value="ECO:0007669"/>
    <property type="project" value="TreeGrafter"/>
</dbReference>
<reference evidence="3" key="1">
    <citation type="submission" date="2025-08" db="UniProtKB">
        <authorList>
            <consortium name="RefSeq"/>
        </authorList>
    </citation>
    <scope>IDENTIFICATION</scope>
    <source>
        <tissue evidence="3">Whole blood</tissue>
    </source>
</reference>
<feature type="compositionally biased region" description="Polar residues" evidence="1">
    <location>
        <begin position="289"/>
        <end position="301"/>
    </location>
</feature>
<protein>
    <submittedName>
        <fullName evidence="3">FYVE, RhoGEF and PH domain-containing protein 4 isoform X10</fullName>
    </submittedName>
</protein>